<dbReference type="InterPro" id="IPR032675">
    <property type="entry name" value="LRR_dom_sf"/>
</dbReference>
<gene>
    <name evidence="1" type="ORF">FCALED_LOCUS8002</name>
</gene>
<dbReference type="SUPFAM" id="SSF52047">
    <property type="entry name" value="RNI-like"/>
    <property type="match status" value="1"/>
</dbReference>
<dbReference type="AlphaFoldDB" id="A0A9N9C6B0"/>
<dbReference type="GO" id="GO:0031146">
    <property type="term" value="P:SCF-dependent proteasomal ubiquitin-dependent protein catabolic process"/>
    <property type="evidence" value="ECO:0007669"/>
    <property type="project" value="TreeGrafter"/>
</dbReference>
<sequence length="451" mass="51818">MQNFETLITCLPKKSKAILYKNGIIISTSRPPLFNYIAFIKRLDINEINSAITRFTPKILDNNQILVTTQEIFKMLMNQTSLKILHFEFKSNDDIPNIPFTAYPGGKDCLSKLSEFSCSSNIYPEFFYQISRICHNLQSLKINFKSFISKGLTELISVQKDLKYLDLNYCEGYSDESDLDYCESNLDGSDLDYCDCKLDDESQLLANIPNTLNKLHIFGRPCHMQLSFISKLSNLQELSLSFLKTNGLKDFEILQYATLPKLQILTFEIKCAAVVYLINFLENNGKNLKKLDLGKKKFFDNSLNLAISNFCTNLTSLRFTYSYKTLDSLKLILNGCEQLESMDILSSVNCRGCQDFILLEMIVEFSPKKFHELKVDMGSCVDQVIAFQWGFEPIFKCWANRVPCIPLSLTINSKLESEITMEESNVKVIEEFIKLGVIKEIKIFNDISWFC</sequence>
<evidence type="ECO:0000313" key="2">
    <source>
        <dbReference type="Proteomes" id="UP000789570"/>
    </source>
</evidence>
<comment type="caution">
    <text evidence="1">The sequence shown here is derived from an EMBL/GenBank/DDBJ whole genome shotgun (WGS) entry which is preliminary data.</text>
</comment>
<proteinExistence type="predicted"/>
<keyword evidence="2" id="KW-1185">Reference proteome</keyword>
<accession>A0A9N9C6B0</accession>
<dbReference type="Proteomes" id="UP000789570">
    <property type="component" value="Unassembled WGS sequence"/>
</dbReference>
<evidence type="ECO:0000313" key="1">
    <source>
        <dbReference type="EMBL" id="CAG8589221.1"/>
    </source>
</evidence>
<name>A0A9N9C6B0_9GLOM</name>
<dbReference type="OrthoDB" id="423607at2759"/>
<reference evidence="1" key="1">
    <citation type="submission" date="2021-06" db="EMBL/GenBank/DDBJ databases">
        <authorList>
            <person name="Kallberg Y."/>
            <person name="Tangrot J."/>
            <person name="Rosling A."/>
        </authorList>
    </citation>
    <scope>NUCLEOTIDE SEQUENCE</scope>
    <source>
        <strain evidence="1">UK204</strain>
    </source>
</reference>
<dbReference type="EMBL" id="CAJVPQ010002247">
    <property type="protein sequence ID" value="CAG8589221.1"/>
    <property type="molecule type" value="Genomic_DNA"/>
</dbReference>
<dbReference type="GO" id="GO:0019005">
    <property type="term" value="C:SCF ubiquitin ligase complex"/>
    <property type="evidence" value="ECO:0007669"/>
    <property type="project" value="TreeGrafter"/>
</dbReference>
<dbReference type="PANTHER" id="PTHR13318">
    <property type="entry name" value="PARTNER OF PAIRED, ISOFORM B-RELATED"/>
    <property type="match status" value="1"/>
</dbReference>
<dbReference type="Gene3D" id="3.80.10.10">
    <property type="entry name" value="Ribonuclease Inhibitor"/>
    <property type="match status" value="1"/>
</dbReference>
<protein>
    <submittedName>
        <fullName evidence="1">9944_t:CDS:1</fullName>
    </submittedName>
</protein>
<organism evidence="1 2">
    <name type="scientific">Funneliformis caledonium</name>
    <dbReference type="NCBI Taxonomy" id="1117310"/>
    <lineage>
        <taxon>Eukaryota</taxon>
        <taxon>Fungi</taxon>
        <taxon>Fungi incertae sedis</taxon>
        <taxon>Mucoromycota</taxon>
        <taxon>Glomeromycotina</taxon>
        <taxon>Glomeromycetes</taxon>
        <taxon>Glomerales</taxon>
        <taxon>Glomeraceae</taxon>
        <taxon>Funneliformis</taxon>
    </lineage>
</organism>